<gene>
    <name evidence="1" type="ORF">D7319_11245</name>
</gene>
<name>A0A3A9WAG7_9ACTN</name>
<proteinExistence type="predicted"/>
<accession>A0A3A9WAG7</accession>
<sequence length="61" mass="6686">MSLTATADAQPTGSLSALLRALPDAGIRRPLWEFAPGDRKAVIHERKRRFGWDDGEGHDDG</sequence>
<comment type="caution">
    <text evidence="1">The sequence shown here is derived from an EMBL/GenBank/DDBJ whole genome shotgun (WGS) entry which is preliminary data.</text>
</comment>
<dbReference type="RefSeq" id="WP_120745015.1">
    <property type="nucleotide sequence ID" value="NZ_RBDX01000007.1"/>
</dbReference>
<evidence type="ECO:0000313" key="2">
    <source>
        <dbReference type="Proteomes" id="UP000275024"/>
    </source>
</evidence>
<reference evidence="1 2" key="1">
    <citation type="submission" date="2018-09" db="EMBL/GenBank/DDBJ databases">
        <title>Streptomyces sp. nov. DS1-2, an endophytic actinomycete isolated from roots of Dendrobium scabrilingue.</title>
        <authorList>
            <person name="Kuncharoen N."/>
            <person name="Kudo T."/>
            <person name="Ohkuma M."/>
            <person name="Yuki M."/>
            <person name="Tanasupawat S."/>
        </authorList>
    </citation>
    <scope>NUCLEOTIDE SEQUENCE [LARGE SCALE GENOMIC DNA]</scope>
    <source>
        <strain evidence="1 2">AZ1-7</strain>
    </source>
</reference>
<dbReference type="Proteomes" id="UP000275024">
    <property type="component" value="Unassembled WGS sequence"/>
</dbReference>
<organism evidence="1 2">
    <name type="scientific">Streptomyces radicis</name>
    <dbReference type="NCBI Taxonomy" id="1750517"/>
    <lineage>
        <taxon>Bacteria</taxon>
        <taxon>Bacillati</taxon>
        <taxon>Actinomycetota</taxon>
        <taxon>Actinomycetes</taxon>
        <taxon>Kitasatosporales</taxon>
        <taxon>Streptomycetaceae</taxon>
        <taxon>Streptomyces</taxon>
    </lineage>
</organism>
<dbReference type="AlphaFoldDB" id="A0A3A9WAG7"/>
<dbReference type="EMBL" id="RBDX01000007">
    <property type="protein sequence ID" value="RKN09632.1"/>
    <property type="molecule type" value="Genomic_DNA"/>
</dbReference>
<protein>
    <submittedName>
        <fullName evidence="1">Uncharacterized protein</fullName>
    </submittedName>
</protein>
<evidence type="ECO:0000313" key="1">
    <source>
        <dbReference type="EMBL" id="RKN09632.1"/>
    </source>
</evidence>